<reference evidence="3 4" key="1">
    <citation type="submission" date="2015-12" db="EMBL/GenBank/DDBJ databases">
        <authorList>
            <person name="Shamseldin A."/>
            <person name="Moawad H."/>
            <person name="Abd El-Rahim W.M."/>
            <person name="Sadowsky M.J."/>
        </authorList>
    </citation>
    <scope>NUCLEOTIDE SEQUENCE [LARGE SCALE GENOMIC DNA]</scope>
    <source>
        <strain evidence="3 4">SJ5A-1</strain>
    </source>
</reference>
<keyword evidence="2" id="KW-0812">Transmembrane</keyword>
<feature type="region of interest" description="Disordered" evidence="1">
    <location>
        <begin position="82"/>
        <end position="138"/>
    </location>
</feature>
<feature type="transmembrane region" description="Helical" evidence="2">
    <location>
        <begin position="12"/>
        <end position="33"/>
    </location>
</feature>
<keyword evidence="2" id="KW-0472">Membrane</keyword>
<accession>A0A0W7WEX8</accession>
<gene>
    <name evidence="3" type="ORF">AVJ23_19365</name>
</gene>
<feature type="compositionally biased region" description="Low complexity" evidence="1">
    <location>
        <begin position="82"/>
        <end position="115"/>
    </location>
</feature>
<dbReference type="Proteomes" id="UP000054396">
    <property type="component" value="Unassembled WGS sequence"/>
</dbReference>
<comment type="caution">
    <text evidence="3">The sequence shown here is derived from an EMBL/GenBank/DDBJ whole genome shotgun (WGS) entry which is preliminary data.</text>
</comment>
<dbReference type="Gene3D" id="1.10.150.20">
    <property type="entry name" value="5' to 3' exonuclease, C-terminal subdomain"/>
    <property type="match status" value="1"/>
</dbReference>
<feature type="transmembrane region" description="Helical" evidence="2">
    <location>
        <begin position="40"/>
        <end position="60"/>
    </location>
</feature>
<protein>
    <recommendedName>
        <fullName evidence="5">ATP synthase subunit E</fullName>
    </recommendedName>
</protein>
<evidence type="ECO:0000313" key="3">
    <source>
        <dbReference type="EMBL" id="KUF09087.1"/>
    </source>
</evidence>
<feature type="region of interest" description="Disordered" evidence="1">
    <location>
        <begin position="152"/>
        <end position="198"/>
    </location>
</feature>
<dbReference type="STRING" id="1685382.AVJ23_19365"/>
<dbReference type="OrthoDB" id="9807941at2"/>
<keyword evidence="2" id="KW-1133">Transmembrane helix</keyword>
<evidence type="ECO:0008006" key="5">
    <source>
        <dbReference type="Google" id="ProtNLM"/>
    </source>
</evidence>
<evidence type="ECO:0000256" key="1">
    <source>
        <dbReference type="SAM" id="MobiDB-lite"/>
    </source>
</evidence>
<evidence type="ECO:0000256" key="2">
    <source>
        <dbReference type="SAM" id="Phobius"/>
    </source>
</evidence>
<evidence type="ECO:0000313" key="4">
    <source>
        <dbReference type="Proteomes" id="UP000054396"/>
    </source>
</evidence>
<keyword evidence="4" id="KW-1185">Reference proteome</keyword>
<proteinExistence type="predicted"/>
<dbReference type="EMBL" id="LPXO01000017">
    <property type="protein sequence ID" value="KUF09087.1"/>
    <property type="molecule type" value="Genomic_DNA"/>
</dbReference>
<sequence>MSNSTNGTSGCAVQSWSLAALVGLFTTVLLLALGGEGIIASLFLGGLVFALLGGLFSWLFCAPLPEMGAAARDAAQASAPVVPAAEPAAETPPRSATPIETPAPAESASAPVAPAGDTGPSTAPAPAQAEPVIKPSAALPGQAELAERKGTWRYSAEDAGTEAASEPASEADYDKDGVVEGSDEGTKPQLLTGPRPEGADDLKHIKGIGPKLESLCHSLGIYHFDQIASWTEDEVAWVNANLDGFKGRVSRDEWVAQARLLAGGGETEFSKRVDKGGVY</sequence>
<dbReference type="RefSeq" id="WP_058863884.1">
    <property type="nucleotide sequence ID" value="NZ_LPXO01000017.1"/>
</dbReference>
<dbReference type="AlphaFoldDB" id="A0A0W7WEX8"/>
<name>A0A0W7WEX8_9RHOB</name>
<organism evidence="3 4">
    <name type="scientific">Pseudoponticoccus marisrubri</name>
    <dbReference type="NCBI Taxonomy" id="1685382"/>
    <lineage>
        <taxon>Bacteria</taxon>
        <taxon>Pseudomonadati</taxon>
        <taxon>Pseudomonadota</taxon>
        <taxon>Alphaproteobacteria</taxon>
        <taxon>Rhodobacterales</taxon>
        <taxon>Roseobacteraceae</taxon>
        <taxon>Pseudoponticoccus</taxon>
    </lineage>
</organism>